<gene>
    <name evidence="1" type="ORF">E2C01_075692</name>
</gene>
<reference evidence="1 2" key="1">
    <citation type="submission" date="2019-05" db="EMBL/GenBank/DDBJ databases">
        <title>Another draft genome of Portunus trituberculatus and its Hox gene families provides insights of decapod evolution.</title>
        <authorList>
            <person name="Jeong J.-H."/>
            <person name="Song I."/>
            <person name="Kim S."/>
            <person name="Choi T."/>
            <person name="Kim D."/>
            <person name="Ryu S."/>
            <person name="Kim W."/>
        </authorList>
    </citation>
    <scope>NUCLEOTIDE SEQUENCE [LARGE SCALE GENOMIC DNA]</scope>
    <source>
        <tissue evidence="1">Muscle</tissue>
    </source>
</reference>
<keyword evidence="2" id="KW-1185">Reference proteome</keyword>
<evidence type="ECO:0000313" key="2">
    <source>
        <dbReference type="Proteomes" id="UP000324222"/>
    </source>
</evidence>
<accession>A0A5B7IBB9</accession>
<evidence type="ECO:0000313" key="1">
    <source>
        <dbReference type="EMBL" id="MPC81092.1"/>
    </source>
</evidence>
<dbReference type="EMBL" id="VSRR010055906">
    <property type="protein sequence ID" value="MPC81092.1"/>
    <property type="molecule type" value="Genomic_DNA"/>
</dbReference>
<proteinExistence type="predicted"/>
<protein>
    <submittedName>
        <fullName evidence="1">Uncharacterized protein</fullName>
    </submittedName>
</protein>
<organism evidence="1 2">
    <name type="scientific">Portunus trituberculatus</name>
    <name type="common">Swimming crab</name>
    <name type="synonym">Neptunus trituberculatus</name>
    <dbReference type="NCBI Taxonomy" id="210409"/>
    <lineage>
        <taxon>Eukaryota</taxon>
        <taxon>Metazoa</taxon>
        <taxon>Ecdysozoa</taxon>
        <taxon>Arthropoda</taxon>
        <taxon>Crustacea</taxon>
        <taxon>Multicrustacea</taxon>
        <taxon>Malacostraca</taxon>
        <taxon>Eumalacostraca</taxon>
        <taxon>Eucarida</taxon>
        <taxon>Decapoda</taxon>
        <taxon>Pleocyemata</taxon>
        <taxon>Brachyura</taxon>
        <taxon>Eubrachyura</taxon>
        <taxon>Portunoidea</taxon>
        <taxon>Portunidae</taxon>
        <taxon>Portuninae</taxon>
        <taxon>Portunus</taxon>
    </lineage>
</organism>
<dbReference type="Proteomes" id="UP000324222">
    <property type="component" value="Unassembled WGS sequence"/>
</dbReference>
<name>A0A5B7IBB9_PORTR</name>
<dbReference type="AlphaFoldDB" id="A0A5B7IBB9"/>
<comment type="caution">
    <text evidence="1">The sequence shown here is derived from an EMBL/GenBank/DDBJ whole genome shotgun (WGS) entry which is preliminary data.</text>
</comment>
<sequence>MVVEGGSLSRSSVITWHNLLYHKSLVATQLWEREVSLHSLLGFRSLVWLILGESSVLLLDTSRDALLTTLDERLRRVTLATRGTGTSYKGSLPSLPPECTQLPVVE</sequence>